<dbReference type="EMBL" id="JAGINW010000001">
    <property type="protein sequence ID" value="MBP2328556.1"/>
    <property type="molecule type" value="Genomic_DNA"/>
</dbReference>
<reference evidence="1 2" key="1">
    <citation type="submission" date="2021-03" db="EMBL/GenBank/DDBJ databases">
        <title>Sequencing the genomes of 1000 actinobacteria strains.</title>
        <authorList>
            <person name="Klenk H.-P."/>
        </authorList>
    </citation>
    <scope>NUCLEOTIDE SEQUENCE [LARGE SCALE GENOMIC DNA]</scope>
    <source>
        <strain evidence="1 2">DSM 46670</strain>
    </source>
</reference>
<protein>
    <submittedName>
        <fullName evidence="1">Erythromycin esterase-like protein</fullName>
    </submittedName>
</protein>
<keyword evidence="2" id="KW-1185">Reference proteome</keyword>
<dbReference type="Pfam" id="PF05139">
    <property type="entry name" value="Erythro_esteras"/>
    <property type="match status" value="1"/>
</dbReference>
<dbReference type="RefSeq" id="WP_372448307.1">
    <property type="nucleotide sequence ID" value="NZ_JAGINW010000001.1"/>
</dbReference>
<dbReference type="SUPFAM" id="SSF159501">
    <property type="entry name" value="EreA/ChaN-like"/>
    <property type="match status" value="1"/>
</dbReference>
<comment type="caution">
    <text evidence="1">The sequence shown here is derived from an EMBL/GenBank/DDBJ whole genome shotgun (WGS) entry which is preliminary data.</text>
</comment>
<proteinExistence type="predicted"/>
<dbReference type="InterPro" id="IPR007815">
    <property type="entry name" value="Emycin_Estase"/>
</dbReference>
<evidence type="ECO:0000313" key="2">
    <source>
        <dbReference type="Proteomes" id="UP001519332"/>
    </source>
</evidence>
<evidence type="ECO:0000313" key="1">
    <source>
        <dbReference type="EMBL" id="MBP2328556.1"/>
    </source>
</evidence>
<organism evidence="1 2">
    <name type="scientific">Kibdelosporangium banguiense</name>
    <dbReference type="NCBI Taxonomy" id="1365924"/>
    <lineage>
        <taxon>Bacteria</taxon>
        <taxon>Bacillati</taxon>
        <taxon>Actinomycetota</taxon>
        <taxon>Actinomycetes</taxon>
        <taxon>Pseudonocardiales</taxon>
        <taxon>Pseudonocardiaceae</taxon>
        <taxon>Kibdelosporangium</taxon>
    </lineage>
</organism>
<sequence>MEYLRRTTADPYERALRSLLFTARPDTVNRAMARGDLQGVMFNRDAAIVDTVEWILRREDRIVLAAHNAHIQHGPLP</sequence>
<name>A0ABS4TX96_9PSEU</name>
<accession>A0ABS4TX96</accession>
<dbReference type="Proteomes" id="UP001519332">
    <property type="component" value="Unassembled WGS sequence"/>
</dbReference>
<gene>
    <name evidence="1" type="ORF">JOF56_008941</name>
</gene>